<accession>A0A0G1NQ27</accession>
<name>A0A0G1NQ27_9BACT</name>
<organism evidence="1 2">
    <name type="scientific">Candidatus Collierbacteria bacterium GW2011_GWA2_44_99</name>
    <dbReference type="NCBI Taxonomy" id="1618380"/>
    <lineage>
        <taxon>Bacteria</taxon>
        <taxon>Candidatus Collieribacteriota</taxon>
    </lineage>
</organism>
<comment type="caution">
    <text evidence="1">The sequence shown here is derived from an EMBL/GenBank/DDBJ whole genome shotgun (WGS) entry which is preliminary data.</text>
</comment>
<evidence type="ECO:0000313" key="1">
    <source>
        <dbReference type="EMBL" id="KKT86299.1"/>
    </source>
</evidence>
<proteinExistence type="predicted"/>
<dbReference type="Proteomes" id="UP000034797">
    <property type="component" value="Unassembled WGS sequence"/>
</dbReference>
<sequence>MPRTPAIRIEERKIDELELIEPILNDFARKINKSLVVSCPHGHIKVPYDGREYDLCVYFWSRPFEGEYSESHLSRAYGFLLRDSQRDCFCVDKDFPYPGTIISDQTGNEVALIVGKTLYILFDLPHHRGTSPDKILELILADYYLYLTDKEGFEKEIQSRLSRLPHERFVELYRRFLEEGIHEDKIEDFEDRISQLRTELSLAVRDRRISLEKKSKTLVNDEAVNDEAVNDEKIERIFERLCKLSATGKITVSEDMVVVPVGQIDIEFEGVVYDIGEFEVKIDLDDCSVLCVNKTRRVNRCYHPHVEDDGNCCLGDASYGIGVLLGDLELETVVLMMIEFLKSYSRWGAYHDAEIEEWPIKE</sequence>
<reference evidence="1 2" key="1">
    <citation type="journal article" date="2015" name="Nature">
        <title>rRNA introns, odd ribosomes, and small enigmatic genomes across a large radiation of phyla.</title>
        <authorList>
            <person name="Brown C.T."/>
            <person name="Hug L.A."/>
            <person name="Thomas B.C."/>
            <person name="Sharon I."/>
            <person name="Castelle C.J."/>
            <person name="Singh A."/>
            <person name="Wilkins M.J."/>
            <person name="Williams K.H."/>
            <person name="Banfield J.F."/>
        </authorList>
    </citation>
    <scope>NUCLEOTIDE SEQUENCE [LARGE SCALE GENOMIC DNA]</scope>
</reference>
<protein>
    <submittedName>
        <fullName evidence="1">Uncharacterized protein</fullName>
    </submittedName>
</protein>
<gene>
    <name evidence="1" type="ORF">UW84_C0013G0023</name>
</gene>
<evidence type="ECO:0000313" key="2">
    <source>
        <dbReference type="Proteomes" id="UP000034797"/>
    </source>
</evidence>
<dbReference type="AlphaFoldDB" id="A0A0G1NQ27"/>
<dbReference type="EMBL" id="LCJW01000013">
    <property type="protein sequence ID" value="KKT86299.1"/>
    <property type="molecule type" value="Genomic_DNA"/>
</dbReference>